<evidence type="ECO:0000256" key="3">
    <source>
        <dbReference type="ARBA" id="ARBA00022839"/>
    </source>
</evidence>
<dbReference type="EMBL" id="JAEFBK010000011">
    <property type="protein sequence ID" value="KAG7552343.1"/>
    <property type="molecule type" value="Genomic_DNA"/>
</dbReference>
<feature type="coiled-coil region" evidence="4">
    <location>
        <begin position="4"/>
        <end position="42"/>
    </location>
</feature>
<dbReference type="GO" id="GO:0008408">
    <property type="term" value="F:3'-5' exonuclease activity"/>
    <property type="evidence" value="ECO:0007669"/>
    <property type="project" value="TreeGrafter"/>
</dbReference>
<keyword evidence="2" id="KW-0378">Hydrolase</keyword>
<dbReference type="InterPro" id="IPR013520">
    <property type="entry name" value="Ribonucl_H"/>
</dbReference>
<sequence length="451" mass="50615">MRSAERSLSKAQEVQANIDLLEEIIRREISDLQAEKERLTNQELPKRKAKLEKKAVSDFSISKLALPQRLLSSANLRPMGGGTTAEDRSEIALFKVKKKFPFQGENSILEFTSILVCPKKLVELRNYPPRLVQCNMFAKIADDVYDILEGRIWAGHNVLKFDCPRIREAFVEIGRNPPEPRGIIDSLALLTQRFGVRADDMELAEWAAYFGLCNQTHSSLDDIRMNFEVLKCCATVLFLKSNLPDKLIEYSEDCTNINKSSADWKTGENSNAEAQTNLFDMSTLRKEIPTDIVASEGTGDQERFLDLDEISIPSITATHDTAGRPKLNFVVNLYPSLCNVLQECDSAAHATSIDSGSISEWNPVIIPIRISSYPTARIHIPAKSSGTGDRYAAEIHKRETSGVTILRNPKAEELKDMVKPETVLDAFLSLEPYDYMERAGIRLVAKKLVIH</sequence>
<dbReference type="PANTHER" id="PTHR30231">
    <property type="entry name" value="DNA POLYMERASE III SUBUNIT EPSILON"/>
    <property type="match status" value="1"/>
</dbReference>
<evidence type="ECO:0000256" key="1">
    <source>
        <dbReference type="ARBA" id="ARBA00022722"/>
    </source>
</evidence>
<evidence type="ECO:0000313" key="7">
    <source>
        <dbReference type="Proteomes" id="UP000694240"/>
    </source>
</evidence>
<dbReference type="Pfam" id="PF00929">
    <property type="entry name" value="RNase_T"/>
    <property type="match status" value="1"/>
</dbReference>
<evidence type="ECO:0000259" key="5">
    <source>
        <dbReference type="SMART" id="SM00479"/>
    </source>
</evidence>
<keyword evidence="7" id="KW-1185">Reference proteome</keyword>
<name>A0A8T1Z2H3_9BRAS</name>
<organism evidence="6 7">
    <name type="scientific">Arabidopsis thaliana x Arabidopsis arenosa</name>
    <dbReference type="NCBI Taxonomy" id="1240361"/>
    <lineage>
        <taxon>Eukaryota</taxon>
        <taxon>Viridiplantae</taxon>
        <taxon>Streptophyta</taxon>
        <taxon>Embryophyta</taxon>
        <taxon>Tracheophyta</taxon>
        <taxon>Spermatophyta</taxon>
        <taxon>Magnoliopsida</taxon>
        <taxon>eudicotyledons</taxon>
        <taxon>Gunneridae</taxon>
        <taxon>Pentapetalae</taxon>
        <taxon>rosids</taxon>
        <taxon>malvids</taxon>
        <taxon>Brassicales</taxon>
        <taxon>Brassicaceae</taxon>
        <taxon>Camelineae</taxon>
        <taxon>Arabidopsis</taxon>
    </lineage>
</organism>
<evidence type="ECO:0000313" key="6">
    <source>
        <dbReference type="EMBL" id="KAG7552343.1"/>
    </source>
</evidence>
<keyword evidence="4" id="KW-0175">Coiled coil</keyword>
<feature type="domain" description="Exonuclease" evidence="5">
    <location>
        <begin position="83"/>
        <end position="239"/>
    </location>
</feature>
<keyword evidence="1" id="KW-0540">Nuclease</keyword>
<reference evidence="6 7" key="1">
    <citation type="submission" date="2020-12" db="EMBL/GenBank/DDBJ databases">
        <title>Concerted genomic and epigenomic changes stabilize Arabidopsis allopolyploids.</title>
        <authorList>
            <person name="Chen Z."/>
        </authorList>
    </citation>
    <scope>NUCLEOTIDE SEQUENCE [LARGE SCALE GENOMIC DNA]</scope>
    <source>
        <strain evidence="6">Allo738</strain>
        <tissue evidence="6">Leaf</tissue>
    </source>
</reference>
<keyword evidence="3 6" id="KW-0269">Exonuclease</keyword>
<evidence type="ECO:0000256" key="4">
    <source>
        <dbReference type="SAM" id="Coils"/>
    </source>
</evidence>
<dbReference type="PANTHER" id="PTHR30231:SF4">
    <property type="entry name" value="PROTEIN NEN2"/>
    <property type="match status" value="1"/>
</dbReference>
<dbReference type="AlphaFoldDB" id="A0A8T1Z2H3"/>
<accession>A0A8T1Z2H3</accession>
<proteinExistence type="predicted"/>
<evidence type="ECO:0000256" key="2">
    <source>
        <dbReference type="ARBA" id="ARBA00022801"/>
    </source>
</evidence>
<comment type="caution">
    <text evidence="6">The sequence shown here is derived from an EMBL/GenBank/DDBJ whole genome shotgun (WGS) entry which is preliminary data.</text>
</comment>
<dbReference type="Proteomes" id="UP000694240">
    <property type="component" value="Chromosome 11"/>
</dbReference>
<gene>
    <name evidence="6" type="ORF">ISN45_Aa06g029470</name>
</gene>
<dbReference type="SMART" id="SM00479">
    <property type="entry name" value="EXOIII"/>
    <property type="match status" value="1"/>
</dbReference>
<protein>
    <submittedName>
        <fullName evidence="6">Exonuclease RNase T/DNA polymerase III</fullName>
    </submittedName>
</protein>